<dbReference type="InterPro" id="IPR000086">
    <property type="entry name" value="NUDIX_hydrolase_dom"/>
</dbReference>
<accession>A0A9X1T3A8</accession>
<organism evidence="6 7">
    <name type="scientific">Rhizobium quercicola</name>
    <dbReference type="NCBI Taxonomy" id="2901226"/>
    <lineage>
        <taxon>Bacteria</taxon>
        <taxon>Pseudomonadati</taxon>
        <taxon>Pseudomonadota</taxon>
        <taxon>Alphaproteobacteria</taxon>
        <taxon>Hyphomicrobiales</taxon>
        <taxon>Rhizobiaceae</taxon>
        <taxon>Rhizobium/Agrobacterium group</taxon>
        <taxon>Rhizobium</taxon>
    </lineage>
</organism>
<dbReference type="InterPro" id="IPR020084">
    <property type="entry name" value="NUDIX_hydrolase_CS"/>
</dbReference>
<dbReference type="PROSITE" id="PS51462">
    <property type="entry name" value="NUDIX"/>
    <property type="match status" value="1"/>
</dbReference>
<evidence type="ECO:0000256" key="2">
    <source>
        <dbReference type="ARBA" id="ARBA00022801"/>
    </source>
</evidence>
<proteinExistence type="inferred from homology"/>
<dbReference type="Proteomes" id="UP001139089">
    <property type="component" value="Unassembled WGS sequence"/>
</dbReference>
<dbReference type="PROSITE" id="PS00893">
    <property type="entry name" value="NUDIX_BOX"/>
    <property type="match status" value="1"/>
</dbReference>
<protein>
    <submittedName>
        <fullName evidence="6">NUDIX domain-containing protein</fullName>
    </submittedName>
</protein>
<comment type="cofactor">
    <cofactor evidence="1">
        <name>Mg(2+)</name>
        <dbReference type="ChEBI" id="CHEBI:18420"/>
    </cofactor>
</comment>
<dbReference type="Gene3D" id="3.90.79.10">
    <property type="entry name" value="Nucleoside Triphosphate Pyrophosphohydrolase"/>
    <property type="match status" value="1"/>
</dbReference>
<reference evidence="6" key="1">
    <citation type="submission" date="2021-12" db="EMBL/GenBank/DDBJ databases">
        <authorList>
            <person name="Li Y."/>
        </authorList>
    </citation>
    <scope>NUCLEOTIDE SEQUENCE</scope>
    <source>
        <strain evidence="6">DKSPLA3</strain>
    </source>
</reference>
<dbReference type="AlphaFoldDB" id="A0A9X1T3A8"/>
<feature type="domain" description="Nudix hydrolase" evidence="5">
    <location>
        <begin position="1"/>
        <end position="140"/>
    </location>
</feature>
<keyword evidence="7" id="KW-1185">Reference proteome</keyword>
<dbReference type="PRINTS" id="PR00502">
    <property type="entry name" value="NUDIXFAMILY"/>
</dbReference>
<dbReference type="CDD" id="cd04663">
    <property type="entry name" value="NUDIX_Hydrolase"/>
    <property type="match status" value="1"/>
</dbReference>
<feature type="region of interest" description="Disordered" evidence="4">
    <location>
        <begin position="35"/>
        <end position="59"/>
    </location>
</feature>
<name>A0A9X1T3A8_9HYPH</name>
<dbReference type="EMBL" id="JAJOZR010000019">
    <property type="protein sequence ID" value="MCD7111730.1"/>
    <property type="molecule type" value="Genomic_DNA"/>
</dbReference>
<comment type="similarity">
    <text evidence="3">Belongs to the Nudix hydrolase family.</text>
</comment>
<comment type="caution">
    <text evidence="6">The sequence shown here is derived from an EMBL/GenBank/DDBJ whole genome shotgun (WGS) entry which is preliminary data.</text>
</comment>
<keyword evidence="2 3" id="KW-0378">Hydrolase</keyword>
<gene>
    <name evidence="6" type="ORF">LRX75_22110</name>
</gene>
<dbReference type="InterPro" id="IPR020476">
    <property type="entry name" value="Nudix_hydrolase"/>
</dbReference>
<evidence type="ECO:0000256" key="3">
    <source>
        <dbReference type="RuleBase" id="RU003476"/>
    </source>
</evidence>
<dbReference type="InterPro" id="IPR015797">
    <property type="entry name" value="NUDIX_hydrolase-like_dom_sf"/>
</dbReference>
<dbReference type="GO" id="GO:0016787">
    <property type="term" value="F:hydrolase activity"/>
    <property type="evidence" value="ECO:0007669"/>
    <property type="project" value="UniProtKB-KW"/>
</dbReference>
<evidence type="ECO:0000313" key="7">
    <source>
        <dbReference type="Proteomes" id="UP001139089"/>
    </source>
</evidence>
<dbReference type="RefSeq" id="WP_231816762.1">
    <property type="nucleotide sequence ID" value="NZ_JAJOZR010000019.1"/>
</dbReference>
<dbReference type="Pfam" id="PF00293">
    <property type="entry name" value="NUDIX"/>
    <property type="match status" value="1"/>
</dbReference>
<evidence type="ECO:0000313" key="6">
    <source>
        <dbReference type="EMBL" id="MCD7111730.1"/>
    </source>
</evidence>
<evidence type="ECO:0000256" key="1">
    <source>
        <dbReference type="ARBA" id="ARBA00001946"/>
    </source>
</evidence>
<dbReference type="SUPFAM" id="SSF55811">
    <property type="entry name" value="Nudix"/>
    <property type="match status" value="1"/>
</dbReference>
<sequence>MAATQKVLIYATLHDALLVFDEPDFPEIALQIPGGTIEPGEEPSDAATREFEEETGLRVPAPPRPLTVHDYSFVRDGVTIVHRRHYFHVALMDAPTNWTHFEMSPSGGGDRILFRFSWMSFPEAAQRLGMGMADAISHLR</sequence>
<evidence type="ECO:0000259" key="5">
    <source>
        <dbReference type="PROSITE" id="PS51462"/>
    </source>
</evidence>
<evidence type="ECO:0000256" key="4">
    <source>
        <dbReference type="SAM" id="MobiDB-lite"/>
    </source>
</evidence>